<dbReference type="InterPro" id="IPR026960">
    <property type="entry name" value="RVT-Znf"/>
</dbReference>
<protein>
    <submittedName>
        <fullName evidence="2">Reverse transcriptase</fullName>
    </submittedName>
</protein>
<dbReference type="Pfam" id="PF13966">
    <property type="entry name" value="zf-RVT"/>
    <property type="match status" value="1"/>
</dbReference>
<gene>
    <name evidence="2" type="ORF">EPI10_030672</name>
</gene>
<sequence length="381" mass="43666">MGPKHKVVPAIGFPKPKFTISKIADNTFSHELLRGYNRKYISPRCTLKVDLQKACDYLNWGFILSVLKVMGFPELFVKWGKEKLDKEILYLFVVAMNALSRILEEVAQCSVFKYHPKCLRVNASKSELLVASISEEEIELIRSITGFKIGQLLVRYLGVPLCFDRQDIKVTGWSARHLSYAGRLQLIKAVISNFLLPKAVLRKIAQICVRFFWKGQDCAAHGARVSRFLICSPKSEGGLGLRDLEVWNNVCILQHIRSILAEEGSLSIAWNKEYFMKGRSFWDRRILKLKELATGCVQIIPISSKIASSRLWEDIRDKGRKVCWHRLFGFSLHIPKHSIVAWMADLNWLPTRDRLSSLGLNVDGRCLLCSRIAETRNHIFF</sequence>
<dbReference type="OrthoDB" id="1739308at2759"/>
<keyword evidence="2" id="KW-0808">Transferase</keyword>
<feature type="domain" description="Reverse transcriptase zinc-binding" evidence="1">
    <location>
        <begin position="308"/>
        <end position="381"/>
    </location>
</feature>
<dbReference type="AlphaFoldDB" id="A0A5B6WZ72"/>
<keyword evidence="2" id="KW-0695">RNA-directed DNA polymerase</keyword>
<reference evidence="3" key="1">
    <citation type="journal article" date="2019" name="Plant Biotechnol. J.">
        <title>Genome sequencing of the Australian wild diploid species Gossypium australe highlights disease resistance and delayed gland morphogenesis.</title>
        <authorList>
            <person name="Cai Y."/>
            <person name="Cai X."/>
            <person name="Wang Q."/>
            <person name="Wang P."/>
            <person name="Zhang Y."/>
            <person name="Cai C."/>
            <person name="Xu Y."/>
            <person name="Wang K."/>
            <person name="Zhou Z."/>
            <person name="Wang C."/>
            <person name="Geng S."/>
            <person name="Li B."/>
            <person name="Dong Q."/>
            <person name="Hou Y."/>
            <person name="Wang H."/>
            <person name="Ai P."/>
            <person name="Liu Z."/>
            <person name="Yi F."/>
            <person name="Sun M."/>
            <person name="An G."/>
            <person name="Cheng J."/>
            <person name="Zhang Y."/>
            <person name="Shi Q."/>
            <person name="Xie Y."/>
            <person name="Shi X."/>
            <person name="Chang Y."/>
            <person name="Huang F."/>
            <person name="Chen Y."/>
            <person name="Hong S."/>
            <person name="Mi L."/>
            <person name="Sun Q."/>
            <person name="Zhang L."/>
            <person name="Zhou B."/>
            <person name="Peng R."/>
            <person name="Zhang X."/>
            <person name="Liu F."/>
        </authorList>
    </citation>
    <scope>NUCLEOTIDE SEQUENCE [LARGE SCALE GENOMIC DNA]</scope>
    <source>
        <strain evidence="3">cv. PA1801</strain>
    </source>
</reference>
<comment type="caution">
    <text evidence="2">The sequence shown here is derived from an EMBL/GenBank/DDBJ whole genome shotgun (WGS) entry which is preliminary data.</text>
</comment>
<dbReference type="Proteomes" id="UP000325315">
    <property type="component" value="Unassembled WGS sequence"/>
</dbReference>
<keyword evidence="2" id="KW-0548">Nucleotidyltransferase</keyword>
<dbReference type="PANTHER" id="PTHR33116">
    <property type="entry name" value="REVERSE TRANSCRIPTASE ZINC-BINDING DOMAIN-CONTAINING PROTEIN-RELATED-RELATED"/>
    <property type="match status" value="1"/>
</dbReference>
<evidence type="ECO:0000313" key="3">
    <source>
        <dbReference type="Proteomes" id="UP000325315"/>
    </source>
</evidence>
<dbReference type="PANTHER" id="PTHR33116:SF80">
    <property type="entry name" value="REVERSE TRANSCRIPTASE ZINC-BINDING DOMAIN-CONTAINING PROTEIN"/>
    <property type="match status" value="1"/>
</dbReference>
<evidence type="ECO:0000259" key="1">
    <source>
        <dbReference type="Pfam" id="PF13966"/>
    </source>
</evidence>
<dbReference type="GO" id="GO:0003964">
    <property type="term" value="F:RNA-directed DNA polymerase activity"/>
    <property type="evidence" value="ECO:0007669"/>
    <property type="project" value="UniProtKB-KW"/>
</dbReference>
<evidence type="ECO:0000313" key="2">
    <source>
        <dbReference type="EMBL" id="KAA3486798.1"/>
    </source>
</evidence>
<name>A0A5B6WZ72_9ROSI</name>
<accession>A0A5B6WZ72</accession>
<proteinExistence type="predicted"/>
<dbReference type="EMBL" id="SMMG02000001">
    <property type="protein sequence ID" value="KAA3486798.1"/>
    <property type="molecule type" value="Genomic_DNA"/>
</dbReference>
<keyword evidence="3" id="KW-1185">Reference proteome</keyword>
<organism evidence="2 3">
    <name type="scientific">Gossypium australe</name>
    <dbReference type="NCBI Taxonomy" id="47621"/>
    <lineage>
        <taxon>Eukaryota</taxon>
        <taxon>Viridiplantae</taxon>
        <taxon>Streptophyta</taxon>
        <taxon>Embryophyta</taxon>
        <taxon>Tracheophyta</taxon>
        <taxon>Spermatophyta</taxon>
        <taxon>Magnoliopsida</taxon>
        <taxon>eudicotyledons</taxon>
        <taxon>Gunneridae</taxon>
        <taxon>Pentapetalae</taxon>
        <taxon>rosids</taxon>
        <taxon>malvids</taxon>
        <taxon>Malvales</taxon>
        <taxon>Malvaceae</taxon>
        <taxon>Malvoideae</taxon>
        <taxon>Gossypium</taxon>
    </lineage>
</organism>